<feature type="compositionally biased region" description="Basic and acidic residues" evidence="1">
    <location>
        <begin position="116"/>
        <end position="131"/>
    </location>
</feature>
<dbReference type="AlphaFoldDB" id="A0A0F9DSB0"/>
<dbReference type="EMBL" id="LAZR01040315">
    <property type="protein sequence ID" value="KKL14793.1"/>
    <property type="molecule type" value="Genomic_DNA"/>
</dbReference>
<accession>A0A0F9DSB0</accession>
<gene>
    <name evidence="2" type="ORF">LCGC14_2512090</name>
</gene>
<feature type="region of interest" description="Disordered" evidence="1">
    <location>
        <begin position="116"/>
        <end position="141"/>
    </location>
</feature>
<evidence type="ECO:0000256" key="1">
    <source>
        <dbReference type="SAM" id="MobiDB-lite"/>
    </source>
</evidence>
<comment type="caution">
    <text evidence="2">The sequence shown here is derived from an EMBL/GenBank/DDBJ whole genome shotgun (WGS) entry which is preliminary data.</text>
</comment>
<feature type="non-terminal residue" evidence="2">
    <location>
        <position position="1"/>
    </location>
</feature>
<protein>
    <submittedName>
        <fullName evidence="2">Uncharacterized protein</fullName>
    </submittedName>
</protein>
<reference evidence="2" key="1">
    <citation type="journal article" date="2015" name="Nature">
        <title>Complex archaea that bridge the gap between prokaryotes and eukaryotes.</title>
        <authorList>
            <person name="Spang A."/>
            <person name="Saw J.H."/>
            <person name="Jorgensen S.L."/>
            <person name="Zaremba-Niedzwiedzka K."/>
            <person name="Martijn J."/>
            <person name="Lind A.E."/>
            <person name="van Eijk R."/>
            <person name="Schleper C."/>
            <person name="Guy L."/>
            <person name="Ettema T.J."/>
        </authorList>
    </citation>
    <scope>NUCLEOTIDE SEQUENCE</scope>
</reference>
<evidence type="ECO:0000313" key="2">
    <source>
        <dbReference type="EMBL" id="KKL14793.1"/>
    </source>
</evidence>
<sequence>GYYALNPDLAVWVNDEWKNVYEMMKSVEVKVPTQEEKEQWLEEYNRKLREQGHWDNDEFDNDPWYEDSDEYFDEATDPKGIHAMIDEYHKEKADGSELKDKEFNKSGMEYVKSLHKEAEETEKKDPPKKQDPPGTQIKLPF</sequence>
<organism evidence="2">
    <name type="scientific">marine sediment metagenome</name>
    <dbReference type="NCBI Taxonomy" id="412755"/>
    <lineage>
        <taxon>unclassified sequences</taxon>
        <taxon>metagenomes</taxon>
        <taxon>ecological metagenomes</taxon>
    </lineage>
</organism>
<name>A0A0F9DSB0_9ZZZZ</name>
<proteinExistence type="predicted"/>